<dbReference type="GO" id="GO:0050660">
    <property type="term" value="F:flavin adenine dinucleotide binding"/>
    <property type="evidence" value="ECO:0007669"/>
    <property type="project" value="InterPro"/>
</dbReference>
<keyword evidence="2" id="KW-0285">Flavoprotein</keyword>
<evidence type="ECO:0000313" key="5">
    <source>
        <dbReference type="EMBL" id="KRX03723.1"/>
    </source>
</evidence>
<dbReference type="Pfam" id="PF13450">
    <property type="entry name" value="NAD_binding_8"/>
    <property type="match status" value="1"/>
</dbReference>
<dbReference type="GO" id="GO:0004499">
    <property type="term" value="F:N,N-dimethylaniline monooxygenase activity"/>
    <property type="evidence" value="ECO:0007669"/>
    <property type="project" value="InterPro"/>
</dbReference>
<dbReference type="InterPro" id="IPR020946">
    <property type="entry name" value="Flavin_mOase-like"/>
</dbReference>
<dbReference type="AlphaFoldDB" id="A0A0V0QN60"/>
<evidence type="ECO:0000256" key="2">
    <source>
        <dbReference type="ARBA" id="ARBA00022630"/>
    </source>
</evidence>
<dbReference type="InterPro" id="IPR036188">
    <property type="entry name" value="FAD/NAD-bd_sf"/>
</dbReference>
<dbReference type="Pfam" id="PF00743">
    <property type="entry name" value="FMO-like"/>
    <property type="match status" value="1"/>
</dbReference>
<dbReference type="Gene3D" id="3.50.50.60">
    <property type="entry name" value="FAD/NAD(P)-binding domain"/>
    <property type="match status" value="3"/>
</dbReference>
<keyword evidence="6" id="KW-1185">Reference proteome</keyword>
<dbReference type="InterPro" id="IPR051209">
    <property type="entry name" value="FAD-bind_Monooxygenase_sf"/>
</dbReference>
<evidence type="ECO:0000256" key="1">
    <source>
        <dbReference type="ARBA" id="ARBA00010139"/>
    </source>
</evidence>
<protein>
    <recommendedName>
        <fullName evidence="7">FAD/NAD(P)-binding domain-containing protein</fullName>
    </recommendedName>
</protein>
<accession>A0A0V0QN60</accession>
<keyword evidence="4" id="KW-0560">Oxidoreductase</keyword>
<keyword evidence="3" id="KW-0274">FAD</keyword>
<sequence>MIIGSGLGGILAGIHLKKAGLQNFVIYDKNQEFGGTWYENTYPGFKAAVQSQLFSFSFEQNPDWKENFSSGPLNILSYPNLEGLNEFQGKTFHSAHWDHKYNLKGKNVAVIGNGGSGIQFMPEIAPNVQKLISFQRTPNYIIPKLEVKIPLIIRKLFKLFPITQKCIRIIIFLFYEIMMVTFFNEWVNRNISEPIFGQLVMKRKLKQLFKGDKKYLIDQLYPNYSIGCKRVLVSNNYLEMFQRENVILEKNQIKKITKNSIITLNGTEYKVDCIIFGTGYETRKISYQCIGKNKVDLNQQWNGVPKAYLGITNPQYPNHFQILGKSVWIFGGCTSFYVNKGELHYFWVGGTFSYWKLTRKFNPENYIIN</sequence>
<dbReference type="PANTHER" id="PTHR42877:SF4">
    <property type="entry name" value="FAD_NAD(P)-BINDING DOMAIN-CONTAINING PROTEIN-RELATED"/>
    <property type="match status" value="1"/>
</dbReference>
<evidence type="ECO:0000313" key="6">
    <source>
        <dbReference type="Proteomes" id="UP000054937"/>
    </source>
</evidence>
<organism evidence="5 6">
    <name type="scientific">Pseudocohnilembus persalinus</name>
    <name type="common">Ciliate</name>
    <dbReference type="NCBI Taxonomy" id="266149"/>
    <lineage>
        <taxon>Eukaryota</taxon>
        <taxon>Sar</taxon>
        <taxon>Alveolata</taxon>
        <taxon>Ciliophora</taxon>
        <taxon>Intramacronucleata</taxon>
        <taxon>Oligohymenophorea</taxon>
        <taxon>Scuticociliatia</taxon>
        <taxon>Philasterida</taxon>
        <taxon>Pseudocohnilembidae</taxon>
        <taxon>Pseudocohnilembus</taxon>
    </lineage>
</organism>
<dbReference type="SUPFAM" id="SSF51905">
    <property type="entry name" value="FAD/NAD(P)-binding domain"/>
    <property type="match status" value="2"/>
</dbReference>
<evidence type="ECO:0000256" key="3">
    <source>
        <dbReference type="ARBA" id="ARBA00022827"/>
    </source>
</evidence>
<dbReference type="GO" id="GO:0050661">
    <property type="term" value="F:NADP binding"/>
    <property type="evidence" value="ECO:0007669"/>
    <property type="project" value="InterPro"/>
</dbReference>
<reference evidence="5 6" key="1">
    <citation type="journal article" date="2015" name="Sci. Rep.">
        <title>Genome of the facultative scuticociliatosis pathogen Pseudocohnilembus persalinus provides insight into its virulence through horizontal gene transfer.</title>
        <authorList>
            <person name="Xiong J."/>
            <person name="Wang G."/>
            <person name="Cheng J."/>
            <person name="Tian M."/>
            <person name="Pan X."/>
            <person name="Warren A."/>
            <person name="Jiang C."/>
            <person name="Yuan D."/>
            <person name="Miao W."/>
        </authorList>
    </citation>
    <scope>NUCLEOTIDE SEQUENCE [LARGE SCALE GENOMIC DNA]</scope>
    <source>
        <strain evidence="5">36N120E</strain>
    </source>
</reference>
<evidence type="ECO:0008006" key="7">
    <source>
        <dbReference type="Google" id="ProtNLM"/>
    </source>
</evidence>
<dbReference type="Proteomes" id="UP000054937">
    <property type="component" value="Unassembled WGS sequence"/>
</dbReference>
<name>A0A0V0QN60_PSEPJ</name>
<dbReference type="OrthoDB" id="66881at2759"/>
<comment type="similarity">
    <text evidence="1">Belongs to the FAD-binding monooxygenase family.</text>
</comment>
<proteinExistence type="inferred from homology"/>
<evidence type="ECO:0000256" key="4">
    <source>
        <dbReference type="ARBA" id="ARBA00023002"/>
    </source>
</evidence>
<gene>
    <name evidence="5" type="ORF">PPERSA_04231</name>
</gene>
<comment type="caution">
    <text evidence="5">The sequence shown here is derived from an EMBL/GenBank/DDBJ whole genome shotgun (WGS) entry which is preliminary data.</text>
</comment>
<dbReference type="PANTHER" id="PTHR42877">
    <property type="entry name" value="L-ORNITHINE N(5)-MONOOXYGENASE-RELATED"/>
    <property type="match status" value="1"/>
</dbReference>
<dbReference type="InParanoid" id="A0A0V0QN60"/>
<dbReference type="EMBL" id="LDAU01000126">
    <property type="protein sequence ID" value="KRX03723.1"/>
    <property type="molecule type" value="Genomic_DNA"/>
</dbReference>